<sequence>MVCNGDKIYKYAYDLLTCKADLEVEEDPSQSWGKVRRIYVFKDYVSRQLNRSIIRCFGAIRYEITER</sequence>
<comment type="caution">
    <text evidence="1">The sequence shown here is derived from an EMBL/GenBank/DDBJ whole genome shotgun (WGS) entry which is preliminary data.</text>
</comment>
<dbReference type="AlphaFoldDB" id="A0A8X6WUE6"/>
<organism evidence="1 2">
    <name type="scientific">Trichonephila inaurata madagascariensis</name>
    <dbReference type="NCBI Taxonomy" id="2747483"/>
    <lineage>
        <taxon>Eukaryota</taxon>
        <taxon>Metazoa</taxon>
        <taxon>Ecdysozoa</taxon>
        <taxon>Arthropoda</taxon>
        <taxon>Chelicerata</taxon>
        <taxon>Arachnida</taxon>
        <taxon>Araneae</taxon>
        <taxon>Araneomorphae</taxon>
        <taxon>Entelegynae</taxon>
        <taxon>Araneoidea</taxon>
        <taxon>Nephilidae</taxon>
        <taxon>Trichonephila</taxon>
        <taxon>Trichonephila inaurata</taxon>
    </lineage>
</organism>
<name>A0A8X6WUE6_9ARAC</name>
<dbReference type="EMBL" id="BMAV01002554">
    <property type="protein sequence ID" value="GFY41514.1"/>
    <property type="molecule type" value="Genomic_DNA"/>
</dbReference>
<evidence type="ECO:0000313" key="2">
    <source>
        <dbReference type="Proteomes" id="UP000886998"/>
    </source>
</evidence>
<protein>
    <submittedName>
        <fullName evidence="1">Uncharacterized protein</fullName>
    </submittedName>
</protein>
<keyword evidence="2" id="KW-1185">Reference proteome</keyword>
<dbReference type="Proteomes" id="UP000886998">
    <property type="component" value="Unassembled WGS sequence"/>
</dbReference>
<reference evidence="1" key="1">
    <citation type="submission" date="2020-08" db="EMBL/GenBank/DDBJ databases">
        <title>Multicomponent nature underlies the extraordinary mechanical properties of spider dragline silk.</title>
        <authorList>
            <person name="Kono N."/>
            <person name="Nakamura H."/>
            <person name="Mori M."/>
            <person name="Yoshida Y."/>
            <person name="Ohtoshi R."/>
            <person name="Malay A.D."/>
            <person name="Moran D.A.P."/>
            <person name="Tomita M."/>
            <person name="Numata K."/>
            <person name="Arakawa K."/>
        </authorList>
    </citation>
    <scope>NUCLEOTIDE SEQUENCE</scope>
</reference>
<accession>A0A8X6WUE6</accession>
<proteinExistence type="predicted"/>
<evidence type="ECO:0000313" key="1">
    <source>
        <dbReference type="EMBL" id="GFY41514.1"/>
    </source>
</evidence>
<gene>
    <name evidence="1" type="ORF">TNIN_212831</name>
</gene>